<sequence>MGMLLHLDSLCCSVTLCAWRFFSPSSRGSRAVHFSRAAAPLLRTRDVFLWSVFVSSSLSLLWASATSGEAPTGAEHLHSSLASLSFAPDPLALLVASLVGLSLLVSRGLVRLRGSLTRRAAYQATAEVERRAVVVTGASSGLGLQIALRLLARGFFVVGTCLDASEAQAVSAEIRRRDGAPSAEYQASNASEAAGSEHEKPVRKTQRDPARSAPLAPGVANADSTPSQSSPPLAPDSPGVLPPSPAPARGRPSPSLASRFCLLQLDVAVAADVARAAEDTKRFLKRNDLHGLYAVVNCAGVWDWSFLSGSMQHAEVTAAVSLWERLINVNFLGSVRVLHTFLPMLHAFSAAASSSPAASPSVARVASLPQSAPCAAGARWSSSVVSASSGCLSILRRVAARLTLAPPPRVVLVGSILGRLSAPGQAAYSASKAGVRALACAARRDLRGTGVRVVLVEPGAMRTRLFEKALAQPPTNPPVPHPLDPLGARGPCPAGYAAGLSPDSCLRPPAEAVFVAQCRGLLAFASSPEKIADRIIAAAICSASPPDSVCLGWDTYVWRLLERLPSAWRDFLLDLLFLSPHIRRLTEDAASAIERCSSREARA</sequence>
<dbReference type="EMBL" id="NWUJ01000010">
    <property type="protein sequence ID" value="PFH32684.1"/>
    <property type="molecule type" value="Genomic_DNA"/>
</dbReference>
<evidence type="ECO:0000256" key="1">
    <source>
        <dbReference type="SAM" id="MobiDB-lite"/>
    </source>
</evidence>
<feature type="compositionally biased region" description="Polar residues" evidence="1">
    <location>
        <begin position="222"/>
        <end position="231"/>
    </location>
</feature>
<dbReference type="STRING" id="94643.A0A2A9M665"/>
<dbReference type="Gene3D" id="3.40.50.720">
    <property type="entry name" value="NAD(P)-binding Rossmann-like Domain"/>
    <property type="match status" value="2"/>
</dbReference>
<dbReference type="RefSeq" id="XP_029216693.1">
    <property type="nucleotide sequence ID" value="XM_029360026.1"/>
</dbReference>
<feature type="compositionally biased region" description="Pro residues" evidence="1">
    <location>
        <begin position="232"/>
        <end position="246"/>
    </location>
</feature>
<proteinExistence type="predicted"/>
<dbReference type="Pfam" id="PF00106">
    <property type="entry name" value="adh_short"/>
    <property type="match status" value="2"/>
</dbReference>
<feature type="compositionally biased region" description="Basic and acidic residues" evidence="1">
    <location>
        <begin position="195"/>
        <end position="210"/>
    </location>
</feature>
<evidence type="ECO:0000313" key="2">
    <source>
        <dbReference type="EMBL" id="PFH32684.1"/>
    </source>
</evidence>
<dbReference type="GO" id="GO:0008202">
    <property type="term" value="P:steroid metabolic process"/>
    <property type="evidence" value="ECO:0007669"/>
    <property type="project" value="TreeGrafter"/>
</dbReference>
<organism evidence="2 3">
    <name type="scientific">Besnoitia besnoiti</name>
    <name type="common">Apicomplexan protozoan</name>
    <dbReference type="NCBI Taxonomy" id="94643"/>
    <lineage>
        <taxon>Eukaryota</taxon>
        <taxon>Sar</taxon>
        <taxon>Alveolata</taxon>
        <taxon>Apicomplexa</taxon>
        <taxon>Conoidasida</taxon>
        <taxon>Coccidia</taxon>
        <taxon>Eucoccidiorida</taxon>
        <taxon>Eimeriorina</taxon>
        <taxon>Sarcocystidae</taxon>
        <taxon>Besnoitia</taxon>
    </lineage>
</organism>
<evidence type="ECO:0008006" key="4">
    <source>
        <dbReference type="Google" id="ProtNLM"/>
    </source>
</evidence>
<dbReference type="VEuPathDB" id="ToxoDB:BESB_012960"/>
<dbReference type="GO" id="GO:0016491">
    <property type="term" value="F:oxidoreductase activity"/>
    <property type="evidence" value="ECO:0007669"/>
    <property type="project" value="TreeGrafter"/>
</dbReference>
<dbReference type="InterPro" id="IPR002347">
    <property type="entry name" value="SDR_fam"/>
</dbReference>
<feature type="region of interest" description="Disordered" evidence="1">
    <location>
        <begin position="180"/>
        <end position="252"/>
    </location>
</feature>
<dbReference type="Proteomes" id="UP000224006">
    <property type="component" value="Chromosome IX"/>
</dbReference>
<dbReference type="SUPFAM" id="SSF51735">
    <property type="entry name" value="NAD(P)-binding Rossmann-fold domains"/>
    <property type="match status" value="1"/>
</dbReference>
<dbReference type="PANTHER" id="PTHR43313:SF1">
    <property type="entry name" value="3BETA-HYDROXYSTEROID DEHYDROGENASE DHS-16"/>
    <property type="match status" value="1"/>
</dbReference>
<keyword evidence="3" id="KW-1185">Reference proteome</keyword>
<dbReference type="PANTHER" id="PTHR43313">
    <property type="entry name" value="SHORT-CHAIN DEHYDROGENASE/REDUCTASE FAMILY 9C"/>
    <property type="match status" value="1"/>
</dbReference>
<dbReference type="OrthoDB" id="427258at2759"/>
<dbReference type="InterPro" id="IPR036291">
    <property type="entry name" value="NAD(P)-bd_dom_sf"/>
</dbReference>
<dbReference type="AlphaFoldDB" id="A0A2A9M665"/>
<reference evidence="2 3" key="1">
    <citation type="submission" date="2017-09" db="EMBL/GenBank/DDBJ databases">
        <title>Genome sequencing of Besnoitia besnoiti strain Bb-Ger1.</title>
        <authorList>
            <person name="Schares G."/>
            <person name="Venepally P."/>
            <person name="Lorenzi H.A."/>
        </authorList>
    </citation>
    <scope>NUCLEOTIDE SEQUENCE [LARGE SCALE GENOMIC DNA]</scope>
    <source>
        <strain evidence="2 3">Bb-Ger1</strain>
    </source>
</reference>
<dbReference type="KEGG" id="bbes:BESB_012960"/>
<name>A0A2A9M665_BESBE</name>
<gene>
    <name evidence="2" type="ORF">BESB_012960</name>
</gene>
<dbReference type="GeneID" id="40306358"/>
<dbReference type="InterPro" id="IPR020904">
    <property type="entry name" value="Sc_DH/Rdtase_CS"/>
</dbReference>
<dbReference type="PROSITE" id="PS00061">
    <property type="entry name" value="ADH_SHORT"/>
    <property type="match status" value="1"/>
</dbReference>
<evidence type="ECO:0000313" key="3">
    <source>
        <dbReference type="Proteomes" id="UP000224006"/>
    </source>
</evidence>
<accession>A0A2A9M665</accession>
<comment type="caution">
    <text evidence="2">The sequence shown here is derived from an EMBL/GenBank/DDBJ whole genome shotgun (WGS) entry which is preliminary data.</text>
</comment>
<protein>
    <recommendedName>
        <fullName evidence="4">Oxidoreductase, short chain dehydrogenase/reductase family protein</fullName>
    </recommendedName>
</protein>